<name>A0A7I9UY46_9ACTN</name>
<keyword evidence="4 6" id="KW-0472">Membrane</keyword>
<organism evidence="7 8">
    <name type="scientific">Gordonia crocea</name>
    <dbReference type="NCBI Taxonomy" id="589162"/>
    <lineage>
        <taxon>Bacteria</taxon>
        <taxon>Bacillati</taxon>
        <taxon>Actinomycetota</taxon>
        <taxon>Actinomycetes</taxon>
        <taxon>Mycobacteriales</taxon>
        <taxon>Gordoniaceae</taxon>
        <taxon>Gordonia</taxon>
    </lineage>
</organism>
<proteinExistence type="predicted"/>
<feature type="transmembrane region" description="Helical" evidence="6">
    <location>
        <begin position="42"/>
        <end position="65"/>
    </location>
</feature>
<feature type="transmembrane region" description="Helical" evidence="6">
    <location>
        <begin position="128"/>
        <end position="149"/>
    </location>
</feature>
<evidence type="ECO:0000256" key="1">
    <source>
        <dbReference type="ARBA" id="ARBA00004127"/>
    </source>
</evidence>
<dbReference type="Proteomes" id="UP000444980">
    <property type="component" value="Unassembled WGS sequence"/>
</dbReference>
<feature type="region of interest" description="Disordered" evidence="5">
    <location>
        <begin position="426"/>
        <end position="445"/>
    </location>
</feature>
<dbReference type="AlphaFoldDB" id="A0A7I9UY46"/>
<feature type="transmembrane region" description="Helical" evidence="6">
    <location>
        <begin position="12"/>
        <end position="30"/>
    </location>
</feature>
<feature type="transmembrane region" description="Helical" evidence="6">
    <location>
        <begin position="102"/>
        <end position="122"/>
    </location>
</feature>
<evidence type="ECO:0008006" key="9">
    <source>
        <dbReference type="Google" id="ProtNLM"/>
    </source>
</evidence>
<dbReference type="Pfam" id="PF04191">
    <property type="entry name" value="PEMT"/>
    <property type="match status" value="1"/>
</dbReference>
<evidence type="ECO:0000256" key="2">
    <source>
        <dbReference type="ARBA" id="ARBA00022692"/>
    </source>
</evidence>
<evidence type="ECO:0000256" key="6">
    <source>
        <dbReference type="SAM" id="Phobius"/>
    </source>
</evidence>
<evidence type="ECO:0000313" key="8">
    <source>
        <dbReference type="Proteomes" id="UP000444980"/>
    </source>
</evidence>
<dbReference type="OrthoDB" id="941586at2"/>
<keyword evidence="3 6" id="KW-1133">Transmembrane helix</keyword>
<feature type="transmembrane region" description="Helical" evidence="6">
    <location>
        <begin position="156"/>
        <end position="178"/>
    </location>
</feature>
<protein>
    <recommendedName>
        <fullName evidence="9">Phospholipid methyltransferase</fullName>
    </recommendedName>
</protein>
<comment type="caution">
    <text evidence="7">The sequence shown here is derived from an EMBL/GenBank/DDBJ whole genome shotgun (WGS) entry which is preliminary data.</text>
</comment>
<reference evidence="8" key="1">
    <citation type="submission" date="2019-06" db="EMBL/GenBank/DDBJ databases">
        <title>Gordonia isolated from sludge of a wastewater treatment plant.</title>
        <authorList>
            <person name="Tamura T."/>
            <person name="Aoyama K."/>
            <person name="Kang Y."/>
            <person name="Saito S."/>
            <person name="Akiyama N."/>
            <person name="Yazawa K."/>
            <person name="Gonoi T."/>
            <person name="Mikami Y."/>
        </authorList>
    </citation>
    <scope>NUCLEOTIDE SEQUENCE [LARGE SCALE GENOMIC DNA]</scope>
    <source>
        <strain evidence="8">NBRC 107697</strain>
    </source>
</reference>
<evidence type="ECO:0000256" key="5">
    <source>
        <dbReference type="SAM" id="MobiDB-lite"/>
    </source>
</evidence>
<sequence>MAVPEIDVAVLRPLIVVVPVIAAGVLWLLVTDPRRRGAAVLALVWNLIGLAGVNAVAVSAGWWRFADGGPAVVGVPVDLLVAWAVAWSMIPVLGARWLPLPYSLVALVLVDVYGMSALAPAVVLRADWWWGELLAVSTCLVPGAVLAGLTVRRRALGVRVGMQVLLFTAVLFAAIPVLGRAAGQRGPVARWADPAPVHVGGTLDSVAIQIGGLIAVIALAAVIEFYRAGGTPWPWDPPDHLVTTGPYAYVANPMQLCGTLLIVVTAVVTAQPLLLVAAGVAAAFSSGMAAWVEADALGGRFGREWTAYRGQVRDWIPRWRPAAVTAPARVYLARGCDPCSDLAAWIVRRSPVGLAVCAAEDHPADLRRIRYESAAPEFSCDGVRAVGEVLARVNLAWAVVGWVIATPGISRVLQLLVDACGGGPRDLPAGRNEDGHTPSMNEVAQ</sequence>
<evidence type="ECO:0000313" key="7">
    <source>
        <dbReference type="EMBL" id="GED97730.1"/>
    </source>
</evidence>
<dbReference type="GO" id="GO:0012505">
    <property type="term" value="C:endomembrane system"/>
    <property type="evidence" value="ECO:0007669"/>
    <property type="project" value="UniProtKB-SubCell"/>
</dbReference>
<keyword evidence="8" id="KW-1185">Reference proteome</keyword>
<evidence type="ECO:0000256" key="4">
    <source>
        <dbReference type="ARBA" id="ARBA00023136"/>
    </source>
</evidence>
<dbReference type="RefSeq" id="WP_161927020.1">
    <property type="nucleotide sequence ID" value="NZ_BJOU01000001.1"/>
</dbReference>
<accession>A0A7I9UY46</accession>
<gene>
    <name evidence="7" type="ORF">nbrc107697_17690</name>
</gene>
<feature type="transmembrane region" description="Helical" evidence="6">
    <location>
        <begin position="206"/>
        <end position="226"/>
    </location>
</feature>
<dbReference type="Gene3D" id="1.20.120.1630">
    <property type="match status" value="1"/>
</dbReference>
<keyword evidence="2 6" id="KW-0812">Transmembrane</keyword>
<dbReference type="EMBL" id="BJOU01000001">
    <property type="protein sequence ID" value="GED97730.1"/>
    <property type="molecule type" value="Genomic_DNA"/>
</dbReference>
<dbReference type="InterPro" id="IPR007318">
    <property type="entry name" value="Phopholipid_MeTrfase"/>
</dbReference>
<comment type="subcellular location">
    <subcellularLocation>
        <location evidence="1">Endomembrane system</location>
        <topology evidence="1">Multi-pass membrane protein</topology>
    </subcellularLocation>
</comment>
<feature type="transmembrane region" description="Helical" evidence="6">
    <location>
        <begin position="71"/>
        <end position="90"/>
    </location>
</feature>
<evidence type="ECO:0000256" key="3">
    <source>
        <dbReference type="ARBA" id="ARBA00022989"/>
    </source>
</evidence>